<sequence length="172" mass="18884">MTTPTIPKLEPRQGRVITQIITRPYTTITAYVTLGGTDEPPAAATPTPYIPQPAPNGGDSSAPVVPTTSSSSSLSAEQVGAIVGSVLGFFVLLFIICCCLSLRRRRIQERIAWERAGSYTTDESYVEITDTWTRPVPQQPGLVPPPPRFPPTRYAPYRHTRHPQIPGVRQYP</sequence>
<dbReference type="AlphaFoldDB" id="A0AAE0IW46"/>
<evidence type="ECO:0000313" key="3">
    <source>
        <dbReference type="EMBL" id="KAK3331656.1"/>
    </source>
</evidence>
<comment type="caution">
    <text evidence="3">The sequence shown here is derived from an EMBL/GenBank/DDBJ whole genome shotgun (WGS) entry which is preliminary data.</text>
</comment>
<reference evidence="3" key="1">
    <citation type="journal article" date="2023" name="Mol. Phylogenet. Evol.">
        <title>Genome-scale phylogeny and comparative genomics of the fungal order Sordariales.</title>
        <authorList>
            <person name="Hensen N."/>
            <person name="Bonometti L."/>
            <person name="Westerberg I."/>
            <person name="Brannstrom I.O."/>
            <person name="Guillou S."/>
            <person name="Cros-Aarteil S."/>
            <person name="Calhoun S."/>
            <person name="Haridas S."/>
            <person name="Kuo A."/>
            <person name="Mondo S."/>
            <person name="Pangilinan J."/>
            <person name="Riley R."/>
            <person name="LaButti K."/>
            <person name="Andreopoulos B."/>
            <person name="Lipzen A."/>
            <person name="Chen C."/>
            <person name="Yan M."/>
            <person name="Daum C."/>
            <person name="Ng V."/>
            <person name="Clum A."/>
            <person name="Steindorff A."/>
            <person name="Ohm R.A."/>
            <person name="Martin F."/>
            <person name="Silar P."/>
            <person name="Natvig D.O."/>
            <person name="Lalanne C."/>
            <person name="Gautier V."/>
            <person name="Ament-Velasquez S.L."/>
            <person name="Kruys A."/>
            <person name="Hutchinson M.I."/>
            <person name="Powell A.J."/>
            <person name="Barry K."/>
            <person name="Miller A.N."/>
            <person name="Grigoriev I.V."/>
            <person name="Debuchy R."/>
            <person name="Gladieux P."/>
            <person name="Hiltunen Thoren M."/>
            <person name="Johannesson H."/>
        </authorList>
    </citation>
    <scope>NUCLEOTIDE SEQUENCE</scope>
    <source>
        <strain evidence="3">SMH4131-1</strain>
    </source>
</reference>
<evidence type="ECO:0000313" key="4">
    <source>
        <dbReference type="Proteomes" id="UP001286456"/>
    </source>
</evidence>
<feature type="transmembrane region" description="Helical" evidence="2">
    <location>
        <begin position="79"/>
        <end position="102"/>
    </location>
</feature>
<name>A0AAE0IW46_9PEZI</name>
<evidence type="ECO:0000256" key="1">
    <source>
        <dbReference type="SAM" id="MobiDB-lite"/>
    </source>
</evidence>
<proteinExistence type="predicted"/>
<reference evidence="3" key="2">
    <citation type="submission" date="2023-06" db="EMBL/GenBank/DDBJ databases">
        <authorList>
            <consortium name="Lawrence Berkeley National Laboratory"/>
            <person name="Haridas S."/>
            <person name="Hensen N."/>
            <person name="Bonometti L."/>
            <person name="Westerberg I."/>
            <person name="Brannstrom I.O."/>
            <person name="Guillou S."/>
            <person name="Cros-Aarteil S."/>
            <person name="Calhoun S."/>
            <person name="Kuo A."/>
            <person name="Mondo S."/>
            <person name="Pangilinan J."/>
            <person name="Riley R."/>
            <person name="Labutti K."/>
            <person name="Andreopoulos B."/>
            <person name="Lipzen A."/>
            <person name="Chen C."/>
            <person name="Yanf M."/>
            <person name="Daum C."/>
            <person name="Ng V."/>
            <person name="Clum A."/>
            <person name="Steindorff A."/>
            <person name="Ohm R."/>
            <person name="Martin F."/>
            <person name="Silar P."/>
            <person name="Natvig D."/>
            <person name="Lalanne C."/>
            <person name="Gautier V."/>
            <person name="Ament-Velasquez S.L."/>
            <person name="Kruys A."/>
            <person name="Hutchinson M.I."/>
            <person name="Powell A.J."/>
            <person name="Barry K."/>
            <person name="Miller A.N."/>
            <person name="Grigoriev I.V."/>
            <person name="Debuchy R."/>
            <person name="Gladieux P."/>
            <person name="Thoren M.H."/>
            <person name="Johannesson H."/>
        </authorList>
    </citation>
    <scope>NUCLEOTIDE SEQUENCE</scope>
    <source>
        <strain evidence="3">SMH4131-1</strain>
    </source>
</reference>
<keyword evidence="2" id="KW-1133">Transmembrane helix</keyword>
<keyword evidence="2" id="KW-0472">Membrane</keyword>
<evidence type="ECO:0000256" key="2">
    <source>
        <dbReference type="SAM" id="Phobius"/>
    </source>
</evidence>
<dbReference type="Proteomes" id="UP001286456">
    <property type="component" value="Unassembled WGS sequence"/>
</dbReference>
<protein>
    <submittedName>
        <fullName evidence="3">Uncharacterized protein</fullName>
    </submittedName>
</protein>
<organism evidence="3 4">
    <name type="scientific">Cercophora scortea</name>
    <dbReference type="NCBI Taxonomy" id="314031"/>
    <lineage>
        <taxon>Eukaryota</taxon>
        <taxon>Fungi</taxon>
        <taxon>Dikarya</taxon>
        <taxon>Ascomycota</taxon>
        <taxon>Pezizomycotina</taxon>
        <taxon>Sordariomycetes</taxon>
        <taxon>Sordariomycetidae</taxon>
        <taxon>Sordariales</taxon>
        <taxon>Lasiosphaeriaceae</taxon>
        <taxon>Cercophora</taxon>
    </lineage>
</organism>
<feature type="compositionally biased region" description="Low complexity" evidence="1">
    <location>
        <begin position="60"/>
        <end position="69"/>
    </location>
</feature>
<dbReference type="EMBL" id="JAUEPO010000002">
    <property type="protein sequence ID" value="KAK3331656.1"/>
    <property type="molecule type" value="Genomic_DNA"/>
</dbReference>
<accession>A0AAE0IW46</accession>
<feature type="region of interest" description="Disordered" evidence="1">
    <location>
        <begin position="136"/>
        <end position="172"/>
    </location>
</feature>
<gene>
    <name evidence="3" type="ORF">B0T19DRAFT_84530</name>
</gene>
<feature type="region of interest" description="Disordered" evidence="1">
    <location>
        <begin position="42"/>
        <end position="69"/>
    </location>
</feature>
<keyword evidence="2" id="KW-0812">Transmembrane</keyword>
<keyword evidence="4" id="KW-1185">Reference proteome</keyword>